<dbReference type="Pfam" id="PF13349">
    <property type="entry name" value="DUF4097"/>
    <property type="match status" value="1"/>
</dbReference>
<dbReference type="EMBL" id="JACXAI010000015">
    <property type="protein sequence ID" value="MBD1381085.1"/>
    <property type="molecule type" value="Genomic_DNA"/>
</dbReference>
<dbReference type="Gene3D" id="2.160.20.120">
    <property type="match status" value="1"/>
</dbReference>
<comment type="caution">
    <text evidence="3">The sequence shown here is derived from an EMBL/GenBank/DDBJ whole genome shotgun (WGS) entry which is preliminary data.</text>
</comment>
<keyword evidence="4" id="KW-1185">Reference proteome</keyword>
<keyword evidence="1" id="KW-1133">Transmembrane helix</keyword>
<gene>
    <name evidence="3" type="ORF">IC621_12660</name>
</gene>
<evidence type="ECO:0000259" key="2">
    <source>
        <dbReference type="Pfam" id="PF13349"/>
    </source>
</evidence>
<dbReference type="InterPro" id="IPR025164">
    <property type="entry name" value="Toastrack_DUF4097"/>
</dbReference>
<evidence type="ECO:0000313" key="3">
    <source>
        <dbReference type="EMBL" id="MBD1381085.1"/>
    </source>
</evidence>
<dbReference type="Proteomes" id="UP000626844">
    <property type="component" value="Unassembled WGS sequence"/>
</dbReference>
<keyword evidence="1" id="KW-0472">Membrane</keyword>
<organism evidence="3 4">
    <name type="scientific">Metabacillus arenae</name>
    <dbReference type="NCBI Taxonomy" id="2771434"/>
    <lineage>
        <taxon>Bacteria</taxon>
        <taxon>Bacillati</taxon>
        <taxon>Bacillota</taxon>
        <taxon>Bacilli</taxon>
        <taxon>Bacillales</taxon>
        <taxon>Bacillaceae</taxon>
        <taxon>Metabacillus</taxon>
    </lineage>
</organism>
<feature type="transmembrane region" description="Helical" evidence="1">
    <location>
        <begin position="6"/>
        <end position="27"/>
    </location>
</feature>
<protein>
    <submittedName>
        <fullName evidence="3">DUF4097 family beta strand repeat protein</fullName>
    </submittedName>
</protein>
<dbReference type="RefSeq" id="WP_191158681.1">
    <property type="nucleotide sequence ID" value="NZ_JACXAI010000015.1"/>
</dbReference>
<evidence type="ECO:0000313" key="4">
    <source>
        <dbReference type="Proteomes" id="UP000626844"/>
    </source>
</evidence>
<proteinExistence type="predicted"/>
<feature type="domain" description="DUF4097" evidence="2">
    <location>
        <begin position="44"/>
        <end position="282"/>
    </location>
</feature>
<dbReference type="AlphaFoldDB" id="A0A926NHC6"/>
<sequence length="283" mass="30922">MNNKLIISIVILTGIFIALFVNVYSIFPFGNKETEAAVTDSTDELNLKISDAETKVIPVKDNKVRAELKGKGDLNVWHSGNTVNVEYKSNWFEWFLAGENQVTIYLPEDYNRDMSVNVGSGSLTFDHNDSQPFELNEFSLNIGSGEVNLNNLTAKHFDHDGSSGDLAIETLKTVTSEFNISSGSAAIKNFSGKINGEVSSGELLIQMNQLTDSIEFDVSSGDVELDLPTESDFTLKGNASSGEITYDFPLNSVKENDEKIEGTHGSGKHSIDLNVSSGSIELY</sequence>
<name>A0A926NHC6_9BACI</name>
<accession>A0A926NHC6</accession>
<reference evidence="3" key="1">
    <citation type="submission" date="2020-09" db="EMBL/GenBank/DDBJ databases">
        <title>A novel bacterium of genus Bacillus, isolated from South China Sea.</title>
        <authorList>
            <person name="Huang H."/>
            <person name="Mo K."/>
            <person name="Hu Y."/>
        </authorList>
    </citation>
    <scope>NUCLEOTIDE SEQUENCE</scope>
    <source>
        <strain evidence="3">IB182487</strain>
    </source>
</reference>
<evidence type="ECO:0000256" key="1">
    <source>
        <dbReference type="SAM" id="Phobius"/>
    </source>
</evidence>
<keyword evidence="1" id="KW-0812">Transmembrane</keyword>